<dbReference type="Proteomes" id="UP000193307">
    <property type="component" value="Unassembled WGS sequence"/>
</dbReference>
<dbReference type="AlphaFoldDB" id="A0A1Y5SWW1"/>
<organism evidence="1 2">
    <name type="scientific">Pacificibacter marinus</name>
    <dbReference type="NCBI Taxonomy" id="658057"/>
    <lineage>
        <taxon>Bacteria</taxon>
        <taxon>Pseudomonadati</taxon>
        <taxon>Pseudomonadota</taxon>
        <taxon>Alphaproteobacteria</taxon>
        <taxon>Rhodobacterales</taxon>
        <taxon>Roseobacteraceae</taxon>
        <taxon>Pacificibacter</taxon>
    </lineage>
</organism>
<accession>A0A1Y5SWW1</accession>
<evidence type="ECO:0000313" key="2">
    <source>
        <dbReference type="Proteomes" id="UP000193307"/>
    </source>
</evidence>
<dbReference type="OrthoDB" id="9999291at2"/>
<proteinExistence type="predicted"/>
<name>A0A1Y5SWW1_9RHOB</name>
<reference evidence="1 2" key="1">
    <citation type="submission" date="2017-03" db="EMBL/GenBank/DDBJ databases">
        <authorList>
            <person name="Afonso C.L."/>
            <person name="Miller P.J."/>
            <person name="Scott M.A."/>
            <person name="Spackman E."/>
            <person name="Goraichik I."/>
            <person name="Dimitrov K.M."/>
            <person name="Suarez D.L."/>
            <person name="Swayne D.E."/>
        </authorList>
    </citation>
    <scope>NUCLEOTIDE SEQUENCE [LARGE SCALE GENOMIC DNA]</scope>
    <source>
        <strain evidence="1 2">CECT 7971</strain>
    </source>
</reference>
<gene>
    <name evidence="1" type="ORF">PAM7971_02484</name>
</gene>
<dbReference type="RefSeq" id="WP_085849604.1">
    <property type="nucleotide sequence ID" value="NZ_FNZV01000007.1"/>
</dbReference>
<dbReference type="EMBL" id="FWFW01000007">
    <property type="protein sequence ID" value="SLN50276.1"/>
    <property type="molecule type" value="Genomic_DNA"/>
</dbReference>
<sequence length="92" mass="9985">MLVVQLVLKLEHALGLAQMRDVEAMECILEEVRDASYDLVLKQSAFMIRTACSAVEHVASSFDPISSSQTALVALQRVKETFTSGTEGLNAA</sequence>
<evidence type="ECO:0000313" key="1">
    <source>
        <dbReference type="EMBL" id="SLN50276.1"/>
    </source>
</evidence>
<protein>
    <submittedName>
        <fullName evidence="1">Uncharacterized protein</fullName>
    </submittedName>
</protein>
<keyword evidence="2" id="KW-1185">Reference proteome</keyword>